<dbReference type="PANTHER" id="PTHR48020:SF12">
    <property type="entry name" value="PROTON MYO-INOSITOL COTRANSPORTER"/>
    <property type="match status" value="1"/>
</dbReference>
<evidence type="ECO:0000313" key="13">
    <source>
        <dbReference type="Proteomes" id="UP000198984"/>
    </source>
</evidence>
<keyword evidence="7 10" id="KW-1133">Transmembrane helix</keyword>
<dbReference type="STRING" id="573321.SAMN04488505_10542"/>
<dbReference type="AlphaFoldDB" id="A0A1H7ZF58"/>
<dbReference type="InterPro" id="IPR036259">
    <property type="entry name" value="MFS_trans_sf"/>
</dbReference>
<feature type="domain" description="Major facilitator superfamily (MFS) profile" evidence="11">
    <location>
        <begin position="14"/>
        <end position="449"/>
    </location>
</feature>
<sequence length="474" mass="51648">MKNDTYNHLYLFIISMISAMGGFLFGYDWVVIGGAKPFYERFFGITGSPAAQGWAMSCALVGCLAGAAISGILSDRYGRKKLLMLSAALFLVSSWLTGAAHSFQSFVVYRIIGGIGIGLASNLSPMYIAEVTPAHLRGKYVSINQLTLVIGILAAQIFNWLIAEPVPAGATDDFILRSWNGQTGWRIMFWAALVPSALFLLLLIWLPESPRWLATKNYNDKARQVLTKIGGAAYAQAELQAITQTADGDTRVRLQQLLKPGVSRILLIGIIIAAFQQWCGINVIFNYAEEVFAAAGYGVSQILLNIVITGGVNLIFTLVAMYTVDRWGRRRLMLIGAGGLAMIYAIMGLLYFMHFSGWPLLLLVVMAIGCYAMSLAPVTWVVLSEIFPNRLRGSMMSIATLSLWAASFGLTYTFPLLNSALGASGTFWGYGVICIAGFIFIRSTLPETKGKTLEEIEQSIGTTATADNRHFAAN</sequence>
<dbReference type="InterPro" id="IPR005828">
    <property type="entry name" value="MFS_sugar_transport-like"/>
</dbReference>
<feature type="transmembrane region" description="Helical" evidence="10">
    <location>
        <begin position="265"/>
        <end position="288"/>
    </location>
</feature>
<keyword evidence="4" id="KW-1003">Cell membrane</keyword>
<evidence type="ECO:0000256" key="4">
    <source>
        <dbReference type="ARBA" id="ARBA00022475"/>
    </source>
</evidence>
<evidence type="ECO:0000256" key="3">
    <source>
        <dbReference type="ARBA" id="ARBA00022448"/>
    </source>
</evidence>
<evidence type="ECO:0000256" key="1">
    <source>
        <dbReference type="ARBA" id="ARBA00004651"/>
    </source>
</evidence>
<feature type="transmembrane region" description="Helical" evidence="10">
    <location>
        <begin position="107"/>
        <end position="129"/>
    </location>
</feature>
<dbReference type="PRINTS" id="PR00171">
    <property type="entry name" value="SUGRTRNSPORT"/>
</dbReference>
<proteinExistence type="inferred from homology"/>
<dbReference type="PROSITE" id="PS50850">
    <property type="entry name" value="MFS"/>
    <property type="match status" value="1"/>
</dbReference>
<keyword evidence="6 10" id="KW-0812">Transmembrane</keyword>
<evidence type="ECO:0000256" key="7">
    <source>
        <dbReference type="ARBA" id="ARBA00022989"/>
    </source>
</evidence>
<dbReference type="InterPro" id="IPR020846">
    <property type="entry name" value="MFS_dom"/>
</dbReference>
<accession>A0A1H7ZF58</accession>
<dbReference type="EMBL" id="FOBB01000005">
    <property type="protein sequence ID" value="SEM56087.1"/>
    <property type="molecule type" value="Genomic_DNA"/>
</dbReference>
<keyword evidence="13" id="KW-1185">Reference proteome</keyword>
<evidence type="ECO:0000256" key="2">
    <source>
        <dbReference type="ARBA" id="ARBA00010992"/>
    </source>
</evidence>
<dbReference type="OrthoDB" id="9783823at2"/>
<feature type="transmembrane region" description="Helical" evidence="10">
    <location>
        <begin position="395"/>
        <end position="414"/>
    </location>
</feature>
<evidence type="ECO:0000256" key="8">
    <source>
        <dbReference type="ARBA" id="ARBA00023136"/>
    </source>
</evidence>
<gene>
    <name evidence="12" type="ORF">SAMN04488505_10542</name>
</gene>
<feature type="transmembrane region" description="Helical" evidence="10">
    <location>
        <begin position="332"/>
        <end position="354"/>
    </location>
</feature>
<dbReference type="Proteomes" id="UP000198984">
    <property type="component" value="Unassembled WGS sequence"/>
</dbReference>
<feature type="transmembrane region" description="Helical" evidence="10">
    <location>
        <begin position="420"/>
        <end position="441"/>
    </location>
</feature>
<feature type="transmembrane region" description="Helical" evidence="10">
    <location>
        <begin position="360"/>
        <end position="383"/>
    </location>
</feature>
<dbReference type="NCBIfam" id="TIGR00879">
    <property type="entry name" value="SP"/>
    <property type="match status" value="1"/>
</dbReference>
<dbReference type="PANTHER" id="PTHR48020">
    <property type="entry name" value="PROTON MYO-INOSITOL COTRANSPORTER"/>
    <property type="match status" value="1"/>
</dbReference>
<feature type="transmembrane region" description="Helical" evidence="10">
    <location>
        <begin position="82"/>
        <end position="101"/>
    </location>
</feature>
<keyword evidence="8 10" id="KW-0472">Membrane</keyword>
<reference evidence="12 13" key="1">
    <citation type="submission" date="2016-10" db="EMBL/GenBank/DDBJ databases">
        <authorList>
            <person name="de Groot N.N."/>
        </authorList>
    </citation>
    <scope>NUCLEOTIDE SEQUENCE [LARGE SCALE GENOMIC DNA]</scope>
    <source>
        <strain evidence="12 13">DSM 21039</strain>
    </source>
</reference>
<feature type="transmembrane region" description="Helical" evidence="10">
    <location>
        <begin position="183"/>
        <end position="206"/>
    </location>
</feature>
<evidence type="ECO:0000256" key="6">
    <source>
        <dbReference type="ARBA" id="ARBA00022692"/>
    </source>
</evidence>
<protein>
    <submittedName>
        <fullName evidence="12">MFS transporter, sugar porter (SP) family</fullName>
    </submittedName>
</protein>
<dbReference type="InterPro" id="IPR005829">
    <property type="entry name" value="Sugar_transporter_CS"/>
</dbReference>
<dbReference type="Pfam" id="PF00083">
    <property type="entry name" value="Sugar_tr"/>
    <property type="match status" value="1"/>
</dbReference>
<dbReference type="RefSeq" id="WP_089915945.1">
    <property type="nucleotide sequence ID" value="NZ_FOBB01000005.1"/>
</dbReference>
<comment type="similarity">
    <text evidence="2 9">Belongs to the major facilitator superfamily. Sugar transporter (TC 2.A.1.1) family.</text>
</comment>
<dbReference type="InterPro" id="IPR003663">
    <property type="entry name" value="Sugar/inositol_transpt"/>
</dbReference>
<dbReference type="GO" id="GO:0005886">
    <property type="term" value="C:plasma membrane"/>
    <property type="evidence" value="ECO:0007669"/>
    <property type="project" value="UniProtKB-SubCell"/>
</dbReference>
<dbReference type="Gene3D" id="1.20.1250.20">
    <property type="entry name" value="MFS general substrate transporter like domains"/>
    <property type="match status" value="2"/>
</dbReference>
<dbReference type="FunFam" id="1.20.1250.20:FF:000122">
    <property type="entry name" value="D-xylose transporter XylE"/>
    <property type="match status" value="1"/>
</dbReference>
<comment type="subcellular location">
    <subcellularLocation>
        <location evidence="1">Cell membrane</location>
        <topology evidence="1">Multi-pass membrane protein</topology>
    </subcellularLocation>
</comment>
<feature type="transmembrane region" description="Helical" evidence="10">
    <location>
        <begin position="294"/>
        <end position="320"/>
    </location>
</feature>
<evidence type="ECO:0000313" key="12">
    <source>
        <dbReference type="EMBL" id="SEM56087.1"/>
    </source>
</evidence>
<evidence type="ECO:0000256" key="10">
    <source>
        <dbReference type="SAM" id="Phobius"/>
    </source>
</evidence>
<feature type="transmembrane region" description="Helical" evidence="10">
    <location>
        <begin position="9"/>
        <end position="32"/>
    </location>
</feature>
<evidence type="ECO:0000259" key="11">
    <source>
        <dbReference type="PROSITE" id="PS50850"/>
    </source>
</evidence>
<name>A0A1H7ZF58_9BACT</name>
<dbReference type="PROSITE" id="PS00216">
    <property type="entry name" value="SUGAR_TRANSPORT_1"/>
    <property type="match status" value="2"/>
</dbReference>
<feature type="transmembrane region" description="Helical" evidence="10">
    <location>
        <begin position="141"/>
        <end position="163"/>
    </location>
</feature>
<keyword evidence="5" id="KW-0762">Sugar transport</keyword>
<organism evidence="12 13">
    <name type="scientific">Chitinophaga rupis</name>
    <dbReference type="NCBI Taxonomy" id="573321"/>
    <lineage>
        <taxon>Bacteria</taxon>
        <taxon>Pseudomonadati</taxon>
        <taxon>Bacteroidota</taxon>
        <taxon>Chitinophagia</taxon>
        <taxon>Chitinophagales</taxon>
        <taxon>Chitinophagaceae</taxon>
        <taxon>Chitinophaga</taxon>
    </lineage>
</organism>
<dbReference type="InterPro" id="IPR050814">
    <property type="entry name" value="Myo-inositol_Transporter"/>
</dbReference>
<evidence type="ECO:0000256" key="5">
    <source>
        <dbReference type="ARBA" id="ARBA00022597"/>
    </source>
</evidence>
<feature type="transmembrane region" description="Helical" evidence="10">
    <location>
        <begin position="52"/>
        <end position="73"/>
    </location>
</feature>
<keyword evidence="3 9" id="KW-0813">Transport</keyword>
<dbReference type="PROSITE" id="PS00217">
    <property type="entry name" value="SUGAR_TRANSPORT_2"/>
    <property type="match status" value="1"/>
</dbReference>
<evidence type="ECO:0000256" key="9">
    <source>
        <dbReference type="RuleBase" id="RU003346"/>
    </source>
</evidence>
<dbReference type="SUPFAM" id="SSF103473">
    <property type="entry name" value="MFS general substrate transporter"/>
    <property type="match status" value="1"/>
</dbReference>
<dbReference type="GO" id="GO:0022857">
    <property type="term" value="F:transmembrane transporter activity"/>
    <property type="evidence" value="ECO:0007669"/>
    <property type="project" value="InterPro"/>
</dbReference>